<proteinExistence type="predicted"/>
<evidence type="ECO:0000313" key="4">
    <source>
        <dbReference type="Proteomes" id="UP001233999"/>
    </source>
</evidence>
<feature type="signal peptide" evidence="1">
    <location>
        <begin position="1"/>
        <end position="21"/>
    </location>
</feature>
<dbReference type="AlphaFoldDB" id="A0AAD7ZJ88"/>
<dbReference type="CDD" id="cd00037">
    <property type="entry name" value="CLECT"/>
    <property type="match status" value="1"/>
</dbReference>
<keyword evidence="1" id="KW-0732">Signal</keyword>
<organism evidence="3 4">
    <name type="scientific">Diploptera punctata</name>
    <name type="common">Pacific beetle cockroach</name>
    <dbReference type="NCBI Taxonomy" id="6984"/>
    <lineage>
        <taxon>Eukaryota</taxon>
        <taxon>Metazoa</taxon>
        <taxon>Ecdysozoa</taxon>
        <taxon>Arthropoda</taxon>
        <taxon>Hexapoda</taxon>
        <taxon>Insecta</taxon>
        <taxon>Pterygota</taxon>
        <taxon>Neoptera</taxon>
        <taxon>Polyneoptera</taxon>
        <taxon>Dictyoptera</taxon>
        <taxon>Blattodea</taxon>
        <taxon>Blaberoidea</taxon>
        <taxon>Blaberidae</taxon>
        <taxon>Diplopterinae</taxon>
        <taxon>Diploptera</taxon>
    </lineage>
</organism>
<dbReference type="InterPro" id="IPR016187">
    <property type="entry name" value="CTDL_fold"/>
</dbReference>
<evidence type="ECO:0000256" key="1">
    <source>
        <dbReference type="SAM" id="SignalP"/>
    </source>
</evidence>
<name>A0AAD7ZJ88_DIPPU</name>
<dbReference type="InterPro" id="IPR016186">
    <property type="entry name" value="C-type_lectin-like/link_sf"/>
</dbReference>
<evidence type="ECO:0000259" key="2">
    <source>
        <dbReference type="PROSITE" id="PS50041"/>
    </source>
</evidence>
<reference evidence="3" key="2">
    <citation type="submission" date="2023-05" db="EMBL/GenBank/DDBJ databases">
        <authorList>
            <person name="Fouks B."/>
        </authorList>
    </citation>
    <scope>NUCLEOTIDE SEQUENCE</scope>
    <source>
        <strain evidence="3">Stay&amp;Tobe</strain>
        <tissue evidence="3">Testes</tissue>
    </source>
</reference>
<feature type="domain" description="C-type lectin" evidence="2">
    <location>
        <begin position="123"/>
        <end position="239"/>
    </location>
</feature>
<dbReference type="Gene3D" id="3.10.100.10">
    <property type="entry name" value="Mannose-Binding Protein A, subunit A"/>
    <property type="match status" value="1"/>
</dbReference>
<reference evidence="3" key="1">
    <citation type="journal article" date="2023" name="IScience">
        <title>Live-bearing cockroach genome reveals convergent evolutionary mechanisms linked to viviparity in insects and beyond.</title>
        <authorList>
            <person name="Fouks B."/>
            <person name="Harrison M.C."/>
            <person name="Mikhailova A.A."/>
            <person name="Marchal E."/>
            <person name="English S."/>
            <person name="Carruthers M."/>
            <person name="Jennings E.C."/>
            <person name="Chiamaka E.L."/>
            <person name="Frigard R.A."/>
            <person name="Pippel M."/>
            <person name="Attardo G.M."/>
            <person name="Benoit J.B."/>
            <person name="Bornberg-Bauer E."/>
            <person name="Tobe S.S."/>
        </authorList>
    </citation>
    <scope>NUCLEOTIDE SEQUENCE</scope>
    <source>
        <tissue evidence="3">Testes</tissue>
    </source>
</reference>
<accession>A0AAD7ZJ88</accession>
<protein>
    <recommendedName>
        <fullName evidence="2">C-type lectin domain-containing protein</fullName>
    </recommendedName>
</protein>
<dbReference type="Pfam" id="PF00059">
    <property type="entry name" value="Lectin_C"/>
    <property type="match status" value="1"/>
</dbReference>
<dbReference type="InterPro" id="IPR050801">
    <property type="entry name" value="Ca-Dep_Lectins_ImmuneDev"/>
</dbReference>
<sequence length="240" mass="26737">MDQHYLSLCVLPWFIFFSATGEIDRPLVNQQNDRTDCGMQSDDNIKITIYSRKNKTGQLYVQVSLEESTDKKNSWQVNIDHDSTCGLSEGGLNMQPPKSVRSSVGKREPLGPFYEFVPGMGYYKLHTERKNWFEAKEICKTEGAHLAIVNSNQEAALLIEFISRLPPNGGIASFIGISDISIEGSWVTVLGDPLNKTGFQDWYPGDPSCGTNCNCGGLSADSGKLRDLSCNGERRFYCEI</sequence>
<gene>
    <name evidence="3" type="ORF">L9F63_023691</name>
</gene>
<dbReference type="PANTHER" id="PTHR22801:SF63">
    <property type="entry name" value="C-TYPE LECTIN DOMAIN-CONTAINING PROTEIN"/>
    <property type="match status" value="1"/>
</dbReference>
<evidence type="ECO:0000313" key="3">
    <source>
        <dbReference type="EMBL" id="KAJ9581132.1"/>
    </source>
</evidence>
<dbReference type="SUPFAM" id="SSF56436">
    <property type="entry name" value="C-type lectin-like"/>
    <property type="match status" value="1"/>
</dbReference>
<dbReference type="Proteomes" id="UP001233999">
    <property type="component" value="Unassembled WGS sequence"/>
</dbReference>
<keyword evidence="4" id="KW-1185">Reference proteome</keyword>
<dbReference type="EMBL" id="JASPKZ010008017">
    <property type="protein sequence ID" value="KAJ9581132.1"/>
    <property type="molecule type" value="Genomic_DNA"/>
</dbReference>
<dbReference type="PANTHER" id="PTHR22801">
    <property type="entry name" value="LITHOSTATHINE"/>
    <property type="match status" value="1"/>
</dbReference>
<feature type="chain" id="PRO_5041989015" description="C-type lectin domain-containing protein" evidence="1">
    <location>
        <begin position="22"/>
        <end position="240"/>
    </location>
</feature>
<dbReference type="SMART" id="SM00034">
    <property type="entry name" value="CLECT"/>
    <property type="match status" value="1"/>
</dbReference>
<dbReference type="InterPro" id="IPR001304">
    <property type="entry name" value="C-type_lectin-like"/>
</dbReference>
<dbReference type="PROSITE" id="PS50041">
    <property type="entry name" value="C_TYPE_LECTIN_2"/>
    <property type="match status" value="1"/>
</dbReference>
<comment type="caution">
    <text evidence="3">The sequence shown here is derived from an EMBL/GenBank/DDBJ whole genome shotgun (WGS) entry which is preliminary data.</text>
</comment>